<dbReference type="EMBL" id="LWBO01000084">
    <property type="protein sequence ID" value="OQP39242.1"/>
    <property type="molecule type" value="Genomic_DNA"/>
</dbReference>
<name>A0ABX3NM32_9BACT</name>
<dbReference type="Gene3D" id="2.120.10.30">
    <property type="entry name" value="TolB, C-terminal domain"/>
    <property type="match status" value="1"/>
</dbReference>
<feature type="chain" id="PRO_5045854682" evidence="2">
    <location>
        <begin position="24"/>
        <end position="304"/>
    </location>
</feature>
<evidence type="ECO:0000256" key="2">
    <source>
        <dbReference type="SAM" id="SignalP"/>
    </source>
</evidence>
<evidence type="ECO:0000313" key="4">
    <source>
        <dbReference type="EMBL" id="OQP39242.1"/>
    </source>
</evidence>
<dbReference type="InterPro" id="IPR011042">
    <property type="entry name" value="6-blade_b-propeller_TolB-like"/>
</dbReference>
<keyword evidence="5" id="KW-1185">Reference proteome</keyword>
<dbReference type="RefSeq" id="WP_014216982.1">
    <property type="nucleotide sequence ID" value="NZ_LWBO01000084.1"/>
</dbReference>
<reference evidence="4 5" key="1">
    <citation type="submission" date="2016-04" db="EMBL/GenBank/DDBJ databases">
        <authorList>
            <person name="Chen L."/>
            <person name="Zhuang W."/>
            <person name="Wang G."/>
        </authorList>
    </citation>
    <scope>NUCLEOTIDE SEQUENCE [LARGE SCALE GENOMIC DNA]</scope>
    <source>
        <strain evidence="5">GR20</strain>
    </source>
</reference>
<organism evidence="4 5">
    <name type="scientific">Niastella koreensis</name>
    <dbReference type="NCBI Taxonomy" id="354356"/>
    <lineage>
        <taxon>Bacteria</taxon>
        <taxon>Pseudomonadati</taxon>
        <taxon>Bacteroidota</taxon>
        <taxon>Chitinophagia</taxon>
        <taxon>Chitinophagales</taxon>
        <taxon>Chitinophagaceae</taxon>
        <taxon>Niastella</taxon>
    </lineage>
</organism>
<protein>
    <submittedName>
        <fullName evidence="4">Gluconolactonase</fullName>
    </submittedName>
</protein>
<dbReference type="InterPro" id="IPR051262">
    <property type="entry name" value="SMP-30/CGR1_Lactonase"/>
</dbReference>
<feature type="domain" description="SMP-30/Gluconolactonase/LRE-like region" evidence="3">
    <location>
        <begin position="49"/>
        <end position="290"/>
    </location>
</feature>
<dbReference type="Pfam" id="PF08450">
    <property type="entry name" value="SGL"/>
    <property type="match status" value="1"/>
</dbReference>
<dbReference type="SUPFAM" id="SSF63829">
    <property type="entry name" value="Calcium-dependent phosphotriesterase"/>
    <property type="match status" value="1"/>
</dbReference>
<keyword evidence="1" id="KW-0378">Hydrolase</keyword>
<dbReference type="PANTHER" id="PTHR47572">
    <property type="entry name" value="LIPOPROTEIN-RELATED"/>
    <property type="match status" value="1"/>
</dbReference>
<evidence type="ECO:0000256" key="1">
    <source>
        <dbReference type="ARBA" id="ARBA00022801"/>
    </source>
</evidence>
<dbReference type="InterPro" id="IPR013658">
    <property type="entry name" value="SGL"/>
</dbReference>
<sequence>MKIFRKRLLLLAALYCTSLVGNAQNNQTIDSNIIADGATPRLIARQFSFTEGPATDSRGDVYFTDQPNNKIWKYDINGHLSLFMDSAGRSNGMYFDRNGNLISCADEQNQLWSIDRKKKIKVLINDVDGKKLNGPNDVWVSPGGNIYFTDPYYQRTWWTRTKPEMEAEKVYVLLRGSRTPQPLIDSMKRPNGIVGTLDGSQLYVSDLNGNKTYRYTINKNGSLSNGELFVNLGSDGMTIDNKGNIYLTGKGVTVFNSQGKQIAHIDIPEKWTANVAFYGKQRNKLFITASEAIYELDMKVKGVE</sequence>
<accession>A0ABX3NM32</accession>
<dbReference type="PANTHER" id="PTHR47572:SF4">
    <property type="entry name" value="LACTONASE DRP35"/>
    <property type="match status" value="1"/>
</dbReference>
<feature type="signal peptide" evidence="2">
    <location>
        <begin position="1"/>
        <end position="23"/>
    </location>
</feature>
<gene>
    <name evidence="4" type="ORF">A4D02_18130</name>
</gene>
<dbReference type="Proteomes" id="UP000192277">
    <property type="component" value="Unassembled WGS sequence"/>
</dbReference>
<comment type="caution">
    <text evidence="4">The sequence shown here is derived from an EMBL/GenBank/DDBJ whole genome shotgun (WGS) entry which is preliminary data.</text>
</comment>
<proteinExistence type="predicted"/>
<evidence type="ECO:0000313" key="5">
    <source>
        <dbReference type="Proteomes" id="UP000192277"/>
    </source>
</evidence>
<keyword evidence="2" id="KW-0732">Signal</keyword>
<evidence type="ECO:0000259" key="3">
    <source>
        <dbReference type="Pfam" id="PF08450"/>
    </source>
</evidence>